<evidence type="ECO:0000313" key="2">
    <source>
        <dbReference type="Proteomes" id="UP000214603"/>
    </source>
</evidence>
<sequence>MILATYIKQPSEIKDYDVDYSPWLLPMDDTLDDVTADVVCTTDATDTSLVCSSVERTTLRCKFWMSGGTNGNKYKLTIQATTVGGRLDESELVFSVKDY</sequence>
<comment type="caution">
    <text evidence="1">The sequence shown here is derived from an EMBL/GenBank/DDBJ whole genome shotgun (WGS) entry which is preliminary data.</text>
</comment>
<dbReference type="Proteomes" id="UP000214603">
    <property type="component" value="Unassembled WGS sequence"/>
</dbReference>
<keyword evidence="2" id="KW-1185">Reference proteome</keyword>
<reference evidence="2" key="1">
    <citation type="submission" date="2017-06" db="EMBL/GenBank/DDBJ databases">
        <title>Herbaspirillum phytohormonus sp. nov., isolated from the root nodule of Robinia pseudoacacia in lead-zinc mine.</title>
        <authorList>
            <person name="Fan M."/>
            <person name="Lin Y."/>
        </authorList>
    </citation>
    <scope>NUCLEOTIDE SEQUENCE [LARGE SCALE GENOMIC DNA]</scope>
    <source>
        <strain evidence="2">SC-089</strain>
    </source>
</reference>
<accession>A0A225M3M0</accession>
<dbReference type="Pfam" id="PF23148">
    <property type="entry name" value="Gp77"/>
    <property type="match status" value="1"/>
</dbReference>
<dbReference type="AlphaFoldDB" id="A0A225M3M0"/>
<organism evidence="1 2">
    <name type="scientific">Candidimonas nitroreducens</name>
    <dbReference type="NCBI Taxonomy" id="683354"/>
    <lineage>
        <taxon>Bacteria</taxon>
        <taxon>Pseudomonadati</taxon>
        <taxon>Pseudomonadota</taxon>
        <taxon>Betaproteobacteria</taxon>
        <taxon>Burkholderiales</taxon>
        <taxon>Alcaligenaceae</taxon>
        <taxon>Candidimonas</taxon>
    </lineage>
</organism>
<proteinExistence type="predicted"/>
<dbReference type="RefSeq" id="WP_088605459.1">
    <property type="nucleotide sequence ID" value="NZ_NJIH01000013.1"/>
</dbReference>
<dbReference type="EMBL" id="NJIH01000013">
    <property type="protein sequence ID" value="OWT55272.1"/>
    <property type="molecule type" value="Genomic_DNA"/>
</dbReference>
<evidence type="ECO:0000313" key="1">
    <source>
        <dbReference type="EMBL" id="OWT55272.1"/>
    </source>
</evidence>
<dbReference type="InterPro" id="IPR056928">
    <property type="entry name" value="Gp77-like"/>
</dbReference>
<protein>
    <submittedName>
        <fullName evidence="1">Uncharacterized protein</fullName>
    </submittedName>
</protein>
<name>A0A225M3M0_9BURK</name>
<gene>
    <name evidence="1" type="ORF">CEY11_21420</name>
</gene>
<dbReference type="OrthoDB" id="8909825at2"/>